<dbReference type="CDD" id="cd02440">
    <property type="entry name" value="AdoMet_MTases"/>
    <property type="match status" value="1"/>
</dbReference>
<dbReference type="InterPro" id="IPR029063">
    <property type="entry name" value="SAM-dependent_MTases_sf"/>
</dbReference>
<sequence length="244" mass="28095">MESYIPHHFYSLLLRQLPAVSEDSAILDVGCGEGLLTRELAIRYQEAAILGIDKHFKVIQRCRYLASVKNLSIDYQIANIEQYKFSTDEKFDLITCHNVLAHSDRPRLVLQKLVEQLKPGGQLSLVVENPAAKAIEQSFRTEGIEWSTFADDLERLLELFEPFDSLIGQTIKKQVDDRVLHPLTEIESWLRDVEIQVRGLSVFMDYCEGVSGEEGLQIQLEETLSRKTEFKKFAYFYHVLVQID</sequence>
<dbReference type="SUPFAM" id="SSF53335">
    <property type="entry name" value="S-adenosyl-L-methionine-dependent methyltransferases"/>
    <property type="match status" value="1"/>
</dbReference>
<evidence type="ECO:0000313" key="2">
    <source>
        <dbReference type="EMBL" id="PJK16960.1"/>
    </source>
</evidence>
<dbReference type="RefSeq" id="WP_100353506.1">
    <property type="nucleotide sequence ID" value="NZ_PCGR01000002.1"/>
</dbReference>
<dbReference type="AlphaFoldDB" id="A0A2M9F0H9"/>
<name>A0A2M9F0H9_9BACL</name>
<comment type="caution">
    <text evidence="2">The sequence shown here is derived from an EMBL/GenBank/DDBJ whole genome shotgun (WGS) entry which is preliminary data.</text>
</comment>
<organism evidence="2 3">
    <name type="scientific">Chryseomicrobium excrementi</name>
    <dbReference type="NCBI Taxonomy" id="2041346"/>
    <lineage>
        <taxon>Bacteria</taxon>
        <taxon>Bacillati</taxon>
        <taxon>Bacillota</taxon>
        <taxon>Bacilli</taxon>
        <taxon>Bacillales</taxon>
        <taxon>Caryophanaceae</taxon>
        <taxon>Chryseomicrobium</taxon>
    </lineage>
</organism>
<evidence type="ECO:0000313" key="3">
    <source>
        <dbReference type="Proteomes" id="UP000228680"/>
    </source>
</evidence>
<dbReference type="PANTHER" id="PTHR43861">
    <property type="entry name" value="TRANS-ACONITATE 2-METHYLTRANSFERASE-RELATED"/>
    <property type="match status" value="1"/>
</dbReference>
<accession>A0A2M9F0H9</accession>
<dbReference type="Gene3D" id="3.40.50.150">
    <property type="entry name" value="Vaccinia Virus protein VP39"/>
    <property type="match status" value="1"/>
</dbReference>
<protein>
    <recommendedName>
        <fullName evidence="1">Methyltransferase domain-containing protein</fullName>
    </recommendedName>
</protein>
<keyword evidence="3" id="KW-1185">Reference proteome</keyword>
<dbReference type="EMBL" id="PCGR01000002">
    <property type="protein sequence ID" value="PJK16960.1"/>
    <property type="molecule type" value="Genomic_DNA"/>
</dbReference>
<proteinExistence type="predicted"/>
<dbReference type="Proteomes" id="UP000228680">
    <property type="component" value="Unassembled WGS sequence"/>
</dbReference>
<dbReference type="Pfam" id="PF13847">
    <property type="entry name" value="Methyltransf_31"/>
    <property type="match status" value="1"/>
</dbReference>
<evidence type="ECO:0000259" key="1">
    <source>
        <dbReference type="Pfam" id="PF13847"/>
    </source>
</evidence>
<feature type="domain" description="Methyltransferase" evidence="1">
    <location>
        <begin position="22"/>
        <end position="137"/>
    </location>
</feature>
<gene>
    <name evidence="2" type="ORF">CQS04_07340</name>
</gene>
<reference evidence="2 3" key="1">
    <citation type="submission" date="2017-10" db="EMBL/GenBank/DDBJ databases">
        <title>Draft genome of Chryseomicrobium casticus sp. nov.</title>
        <authorList>
            <person name="Chakraborty R."/>
            <person name="Saha T."/>
        </authorList>
    </citation>
    <scope>NUCLEOTIDE SEQUENCE [LARGE SCALE GENOMIC DNA]</scope>
    <source>
        <strain evidence="2 3">ET03</strain>
    </source>
</reference>
<dbReference type="OrthoDB" id="9791837at2"/>
<dbReference type="InterPro" id="IPR025714">
    <property type="entry name" value="Methyltranfer_dom"/>
</dbReference>